<proteinExistence type="predicted"/>
<dbReference type="EMBL" id="JAAKZV010000028">
    <property type="protein sequence ID" value="NGN64153.1"/>
    <property type="molecule type" value="Genomic_DNA"/>
</dbReference>
<sequence>MTKQGGTAAALGAGCLVLIAVPVLFVVGFIVVVNVQSNTPEDYPTVAPDTMAKRVHGRAQQAYEVLGFDRAPGRDARMDSSYCYPDGLESINDKPQQGAYSLSYEWALDKVPEDQAVAALRRVERKLEKDGWKVESSHSGGFRDLYARRGTGDAEERQSFHWKASGGGRFDGGSSGPCAYDRDAPESDAYAKPQVDGPLPGMTPGPAMP</sequence>
<gene>
    <name evidence="3" type="ORF">G5C51_09580</name>
</gene>
<dbReference type="Proteomes" id="UP000481583">
    <property type="component" value="Unassembled WGS sequence"/>
</dbReference>
<evidence type="ECO:0000256" key="2">
    <source>
        <dbReference type="SAM" id="Phobius"/>
    </source>
</evidence>
<keyword evidence="4" id="KW-1185">Reference proteome</keyword>
<reference evidence="3 4" key="1">
    <citation type="submission" date="2020-02" db="EMBL/GenBank/DDBJ databases">
        <title>Whole-genome analyses of novel actinobacteria.</title>
        <authorList>
            <person name="Sahin N."/>
        </authorList>
    </citation>
    <scope>NUCLEOTIDE SEQUENCE [LARGE SCALE GENOMIC DNA]</scope>
    <source>
        <strain evidence="3 4">A7024</strain>
    </source>
</reference>
<evidence type="ECO:0000256" key="1">
    <source>
        <dbReference type="SAM" id="MobiDB-lite"/>
    </source>
</evidence>
<keyword evidence="2" id="KW-1133">Transmembrane helix</keyword>
<evidence type="ECO:0000313" key="4">
    <source>
        <dbReference type="Proteomes" id="UP000481583"/>
    </source>
</evidence>
<dbReference type="RefSeq" id="WP_165234926.1">
    <property type="nucleotide sequence ID" value="NZ_JAAKZV010000028.1"/>
</dbReference>
<protein>
    <submittedName>
        <fullName evidence="3">Uncharacterized protein</fullName>
    </submittedName>
</protein>
<keyword evidence="2" id="KW-0812">Transmembrane</keyword>
<accession>A0A6G4TWG1</accession>
<dbReference type="PROSITE" id="PS51257">
    <property type="entry name" value="PROKAR_LIPOPROTEIN"/>
    <property type="match status" value="1"/>
</dbReference>
<feature type="compositionally biased region" description="Gly residues" evidence="1">
    <location>
        <begin position="165"/>
        <end position="175"/>
    </location>
</feature>
<feature type="region of interest" description="Disordered" evidence="1">
    <location>
        <begin position="157"/>
        <end position="209"/>
    </location>
</feature>
<feature type="transmembrane region" description="Helical" evidence="2">
    <location>
        <begin position="7"/>
        <end position="33"/>
    </location>
</feature>
<comment type="caution">
    <text evidence="3">The sequence shown here is derived from an EMBL/GenBank/DDBJ whole genome shotgun (WGS) entry which is preliminary data.</text>
</comment>
<dbReference type="AlphaFoldDB" id="A0A6G4TWG1"/>
<name>A0A6G4TWG1_9ACTN</name>
<evidence type="ECO:0000313" key="3">
    <source>
        <dbReference type="EMBL" id="NGN64153.1"/>
    </source>
</evidence>
<keyword evidence="2" id="KW-0472">Membrane</keyword>
<organism evidence="3 4">
    <name type="scientific">Streptomyces coryli</name>
    <dbReference type="NCBI Taxonomy" id="1128680"/>
    <lineage>
        <taxon>Bacteria</taxon>
        <taxon>Bacillati</taxon>
        <taxon>Actinomycetota</taxon>
        <taxon>Actinomycetes</taxon>
        <taxon>Kitasatosporales</taxon>
        <taxon>Streptomycetaceae</taxon>
        <taxon>Streptomyces</taxon>
    </lineage>
</organism>